<accession>A0A098LKN1</accession>
<dbReference type="Proteomes" id="UP000030185">
    <property type="component" value="Unassembled WGS sequence"/>
</dbReference>
<evidence type="ECO:0000313" key="3">
    <source>
        <dbReference type="Proteomes" id="UP000030185"/>
    </source>
</evidence>
<dbReference type="SUPFAM" id="SSF53067">
    <property type="entry name" value="Actin-like ATPase domain"/>
    <property type="match status" value="2"/>
</dbReference>
<feature type="domain" description="Ppx/GppA phosphatase N-terminal" evidence="1">
    <location>
        <begin position="21"/>
        <end position="309"/>
    </location>
</feature>
<proteinExistence type="predicted"/>
<gene>
    <name evidence="2" type="ORF">MYP_4776</name>
</gene>
<evidence type="ECO:0000259" key="1">
    <source>
        <dbReference type="Pfam" id="PF02541"/>
    </source>
</evidence>
<dbReference type="STRING" id="153721.MYP_4776"/>
<dbReference type="EMBL" id="BBLT01000014">
    <property type="protein sequence ID" value="GAL87546.1"/>
    <property type="molecule type" value="Genomic_DNA"/>
</dbReference>
<dbReference type="InterPro" id="IPR043129">
    <property type="entry name" value="ATPase_NBD"/>
</dbReference>
<dbReference type="Gene3D" id="3.30.420.40">
    <property type="match status" value="1"/>
</dbReference>
<dbReference type="Pfam" id="PF02541">
    <property type="entry name" value="Ppx-GppA"/>
    <property type="match status" value="1"/>
</dbReference>
<evidence type="ECO:0000313" key="2">
    <source>
        <dbReference type="EMBL" id="GAL87546.1"/>
    </source>
</evidence>
<dbReference type="GO" id="GO:0016462">
    <property type="term" value="F:pyrophosphatase activity"/>
    <property type="evidence" value="ECO:0007669"/>
    <property type="project" value="TreeGrafter"/>
</dbReference>
<dbReference type="RefSeq" id="WP_045469209.1">
    <property type="nucleotide sequence ID" value="NZ_BBLT01000014.1"/>
</dbReference>
<protein>
    <submittedName>
        <fullName evidence="2">Ppx/GppA phosphatase</fullName>
    </submittedName>
</protein>
<comment type="caution">
    <text evidence="2">The sequence shown here is derived from an EMBL/GenBank/DDBJ whole genome shotgun (WGS) entry which is preliminary data.</text>
</comment>
<dbReference type="InterPro" id="IPR003695">
    <property type="entry name" value="Ppx_GppA_N"/>
</dbReference>
<name>A0A098LKN1_9BACT</name>
<organism evidence="2 3">
    <name type="scientific">Sporocytophaga myxococcoides</name>
    <dbReference type="NCBI Taxonomy" id="153721"/>
    <lineage>
        <taxon>Bacteria</taxon>
        <taxon>Pseudomonadati</taxon>
        <taxon>Bacteroidota</taxon>
        <taxon>Cytophagia</taxon>
        <taxon>Cytophagales</taxon>
        <taxon>Cytophagaceae</taxon>
        <taxon>Sporocytophaga</taxon>
    </lineage>
</organism>
<dbReference type="InterPro" id="IPR050273">
    <property type="entry name" value="GppA/Ppx_hydrolase"/>
</dbReference>
<keyword evidence="3" id="KW-1185">Reference proteome</keyword>
<dbReference type="AlphaFoldDB" id="A0A098LKN1"/>
<dbReference type="PANTHER" id="PTHR30005:SF0">
    <property type="entry name" value="RETROGRADE REGULATION PROTEIN 2"/>
    <property type="match status" value="1"/>
</dbReference>
<reference evidence="2 3" key="1">
    <citation type="submission" date="2014-09" db="EMBL/GenBank/DDBJ databases">
        <title>Sporocytophaga myxococcoides PG-01 genome sequencing.</title>
        <authorList>
            <person name="Liu L."/>
            <person name="Gao P.J."/>
            <person name="Chen G.J."/>
            <person name="Wang L.S."/>
        </authorList>
    </citation>
    <scope>NUCLEOTIDE SEQUENCE [LARGE SCALE GENOMIC DNA]</scope>
    <source>
        <strain evidence="2 3">PG-01</strain>
    </source>
</reference>
<dbReference type="Gene3D" id="3.30.420.150">
    <property type="entry name" value="Exopolyphosphatase. Domain 2"/>
    <property type="match status" value="1"/>
</dbReference>
<sequence>MAPRKIAVIDLGTNTFHLLIIETESDNYKVLFKKKTSVKIGQGGITKGMISPEACERAFATLSEFRDKMDELGVNEIFATGTSAVRNAKNGEDFIREIKNRFNISVHVISGEREAELIYHGVKNALNLGTEKSLIMDIGGGSVEFIICNSDKIFWKESFEIGAQRMLDLFTPSDPIQHDQINQVVNYLDEKLPALTAAVRNFQPDLLVGSSGTFDTLADIDALRKGISLNDKQKEYNLPLDSFRQTFQEVLKKNRAERMIIPGMIEMRVDMIVVTCILINYIVEKYQLEKIRVSAYALKEGVLAKAIKYESIS</sequence>
<dbReference type="CDD" id="cd24055">
    <property type="entry name" value="ASKHA_NBD_ChPPX-like"/>
    <property type="match status" value="1"/>
</dbReference>
<dbReference type="eggNOG" id="COG0248">
    <property type="taxonomic scope" value="Bacteria"/>
</dbReference>
<dbReference type="PANTHER" id="PTHR30005">
    <property type="entry name" value="EXOPOLYPHOSPHATASE"/>
    <property type="match status" value="1"/>
</dbReference>
<dbReference type="OrthoDB" id="9814545at2"/>